<proteinExistence type="predicted"/>
<sequence length="73" mass="8041">MLRTIHSTLQSLYPSLTVAAKPWHIAGNGPLPAPGALVQPQSSKMTGTPEGPRKAKFNLRQKSIFYTFTILDY</sequence>
<dbReference type="EMBL" id="QRBI01000097">
    <property type="protein sequence ID" value="RMC17988.1"/>
    <property type="molecule type" value="Genomic_DNA"/>
</dbReference>
<evidence type="ECO:0000313" key="3">
    <source>
        <dbReference type="Proteomes" id="UP000269221"/>
    </source>
</evidence>
<dbReference type="Proteomes" id="UP000269221">
    <property type="component" value="Unassembled WGS sequence"/>
</dbReference>
<organism evidence="2 3">
    <name type="scientific">Hirundo rustica rustica</name>
    <dbReference type="NCBI Taxonomy" id="333673"/>
    <lineage>
        <taxon>Eukaryota</taxon>
        <taxon>Metazoa</taxon>
        <taxon>Chordata</taxon>
        <taxon>Craniata</taxon>
        <taxon>Vertebrata</taxon>
        <taxon>Euteleostomi</taxon>
        <taxon>Archelosauria</taxon>
        <taxon>Archosauria</taxon>
        <taxon>Dinosauria</taxon>
        <taxon>Saurischia</taxon>
        <taxon>Theropoda</taxon>
        <taxon>Coelurosauria</taxon>
        <taxon>Aves</taxon>
        <taxon>Neognathae</taxon>
        <taxon>Neoaves</taxon>
        <taxon>Telluraves</taxon>
        <taxon>Australaves</taxon>
        <taxon>Passeriformes</taxon>
        <taxon>Sylvioidea</taxon>
        <taxon>Hirundinidae</taxon>
        <taxon>Hirundo</taxon>
    </lineage>
</organism>
<protein>
    <submittedName>
        <fullName evidence="2">Uncharacterized protein</fullName>
    </submittedName>
</protein>
<reference evidence="2 3" key="1">
    <citation type="submission" date="2018-07" db="EMBL/GenBank/DDBJ databases">
        <title>A high quality draft genome assembly of the barn swallow (H. rustica rustica).</title>
        <authorList>
            <person name="Formenti G."/>
            <person name="Chiara M."/>
            <person name="Poveda L."/>
            <person name="Francoijs K.-J."/>
            <person name="Bonisoli-Alquati A."/>
            <person name="Canova L."/>
            <person name="Gianfranceschi L."/>
            <person name="Horner D.S."/>
            <person name="Saino N."/>
        </authorList>
    </citation>
    <scope>NUCLEOTIDE SEQUENCE [LARGE SCALE GENOMIC DNA]</scope>
    <source>
        <strain evidence="2">Chelidonia</strain>
        <tissue evidence="2">Blood</tissue>
    </source>
</reference>
<accession>A0A3M0KXL4</accession>
<feature type="region of interest" description="Disordered" evidence="1">
    <location>
        <begin position="34"/>
        <end position="53"/>
    </location>
</feature>
<name>A0A3M0KXL4_HIRRU</name>
<gene>
    <name evidence="2" type="ORF">DUI87_04863</name>
</gene>
<dbReference type="AlphaFoldDB" id="A0A3M0KXL4"/>
<evidence type="ECO:0000313" key="2">
    <source>
        <dbReference type="EMBL" id="RMC17988.1"/>
    </source>
</evidence>
<comment type="caution">
    <text evidence="2">The sequence shown here is derived from an EMBL/GenBank/DDBJ whole genome shotgun (WGS) entry which is preliminary data.</text>
</comment>
<keyword evidence="3" id="KW-1185">Reference proteome</keyword>
<evidence type="ECO:0000256" key="1">
    <source>
        <dbReference type="SAM" id="MobiDB-lite"/>
    </source>
</evidence>